<protein>
    <recommendedName>
        <fullName evidence="3">Alpha/beta hydrolase family protein</fullName>
    </recommendedName>
</protein>
<name>A0A1W1XCZ1_9CLOT</name>
<dbReference type="SUPFAM" id="SSF53474">
    <property type="entry name" value="alpha/beta-Hydrolases"/>
    <property type="match status" value="1"/>
</dbReference>
<keyword evidence="2" id="KW-1185">Reference proteome</keyword>
<dbReference type="STRING" id="1121291.SAMN02745134_01440"/>
<evidence type="ECO:0008006" key="3">
    <source>
        <dbReference type="Google" id="ProtNLM"/>
    </source>
</evidence>
<evidence type="ECO:0000313" key="1">
    <source>
        <dbReference type="EMBL" id="SMC21759.1"/>
    </source>
</evidence>
<sequence>MLSLDEKVLFDVENVIKYCKSLGKTVAIGHSLGGILALISSADFAIGISPALNKIFGEETQKILTNVRGYRVKEVFSGKFLEILQKLPRVNFNDDMKKTIIYGSRDIPEIVNSCNSFKNGNSSVIEIENAMHSDIFTLENTFQSVISQIKKWREQNDM</sequence>
<gene>
    <name evidence="1" type="ORF">SAMN02745134_01440</name>
</gene>
<dbReference type="InterPro" id="IPR029058">
    <property type="entry name" value="AB_hydrolase_fold"/>
</dbReference>
<dbReference type="AlphaFoldDB" id="A0A1W1XCZ1"/>
<dbReference type="RefSeq" id="WP_242950501.1">
    <property type="nucleotide sequence ID" value="NZ_FWXH01000003.1"/>
</dbReference>
<dbReference type="Gene3D" id="3.40.50.1820">
    <property type="entry name" value="alpha/beta hydrolase"/>
    <property type="match status" value="1"/>
</dbReference>
<dbReference type="Proteomes" id="UP000192468">
    <property type="component" value="Unassembled WGS sequence"/>
</dbReference>
<reference evidence="1 2" key="1">
    <citation type="submission" date="2017-04" db="EMBL/GenBank/DDBJ databases">
        <authorList>
            <person name="Afonso C.L."/>
            <person name="Miller P.J."/>
            <person name="Scott M.A."/>
            <person name="Spackman E."/>
            <person name="Goraichik I."/>
            <person name="Dimitrov K.M."/>
            <person name="Suarez D.L."/>
            <person name="Swayne D.E."/>
        </authorList>
    </citation>
    <scope>NUCLEOTIDE SEQUENCE [LARGE SCALE GENOMIC DNA]</scope>
    <source>
        <strain evidence="1 2">DSM 12555</strain>
    </source>
</reference>
<evidence type="ECO:0000313" key="2">
    <source>
        <dbReference type="Proteomes" id="UP000192468"/>
    </source>
</evidence>
<dbReference type="EMBL" id="FWXH01000003">
    <property type="protein sequence ID" value="SMC21759.1"/>
    <property type="molecule type" value="Genomic_DNA"/>
</dbReference>
<proteinExistence type="predicted"/>
<accession>A0A1W1XCZ1</accession>
<organism evidence="1 2">
    <name type="scientific">Clostridium acidisoli DSM 12555</name>
    <dbReference type="NCBI Taxonomy" id="1121291"/>
    <lineage>
        <taxon>Bacteria</taxon>
        <taxon>Bacillati</taxon>
        <taxon>Bacillota</taxon>
        <taxon>Clostridia</taxon>
        <taxon>Eubacteriales</taxon>
        <taxon>Clostridiaceae</taxon>
        <taxon>Clostridium</taxon>
    </lineage>
</organism>